<dbReference type="AlphaFoldDB" id="M0KW09"/>
<sequence length="407" mass="43810">MPHRFGRPQKQNCPAVPDIGWRNRLLAHTGLKASGAIETDMDPAELRASIPALERCTYFNTGASGPTPRPVVDAATAFLERHAFDAPAGDGPYTVAWDAIAAAREVVAGHIGTEATNVALTRSTADGVNMIAGAIDWQPGDVVVRTDLEHPAGTLPWDRLADTHDIEVRVLETEGGRLDMADVKDAVADARLVALSSLTWTHGTRLPVADVVDVAHDAGAQVLVDAVQSVGQHPVDVTEWGADFVAAAGHKWLLGIWGGGFLYVDPDAYSRLRQTRIGYRSVENPTGAGYEYYEGARRFEVGTTSPVPYVALANAIETVEGVGFDTIQPRVERLTDRLKDGLDDRLLSPRDYESGLVTFTADDPEATVERLAAEGVIIRSLSHPEALRASVHAFNTADDIDRLLDAL</sequence>
<dbReference type="InterPro" id="IPR000192">
    <property type="entry name" value="Aminotrans_V_dom"/>
</dbReference>
<evidence type="ECO:0000313" key="2">
    <source>
        <dbReference type="EMBL" id="EMA25073.1"/>
    </source>
</evidence>
<dbReference type="EMBL" id="AOLW01000008">
    <property type="protein sequence ID" value="EMA25073.1"/>
    <property type="molecule type" value="Genomic_DNA"/>
</dbReference>
<accession>M0KW09</accession>
<dbReference type="Proteomes" id="UP000011623">
    <property type="component" value="Unassembled WGS sequence"/>
</dbReference>
<dbReference type="InterPro" id="IPR015422">
    <property type="entry name" value="PyrdxlP-dep_Trfase_small"/>
</dbReference>
<dbReference type="PATRIC" id="fig|1227452.3.peg.647"/>
<evidence type="ECO:0000259" key="1">
    <source>
        <dbReference type="Pfam" id="PF00266"/>
    </source>
</evidence>
<dbReference type="InterPro" id="IPR015421">
    <property type="entry name" value="PyrdxlP-dep_Trfase_major"/>
</dbReference>
<comment type="caution">
    <text evidence="2">The sequence shown here is derived from an EMBL/GenBank/DDBJ whole genome shotgun (WGS) entry which is preliminary data.</text>
</comment>
<evidence type="ECO:0000313" key="3">
    <source>
        <dbReference type="Proteomes" id="UP000011623"/>
    </source>
</evidence>
<dbReference type="Gene3D" id="3.90.1150.10">
    <property type="entry name" value="Aspartate Aminotransferase, domain 1"/>
    <property type="match status" value="1"/>
</dbReference>
<dbReference type="Pfam" id="PF00266">
    <property type="entry name" value="Aminotran_5"/>
    <property type="match status" value="1"/>
</dbReference>
<organism evidence="2 3">
    <name type="scientific">Haloarcula amylolytica JCM 13557</name>
    <dbReference type="NCBI Taxonomy" id="1227452"/>
    <lineage>
        <taxon>Archaea</taxon>
        <taxon>Methanobacteriati</taxon>
        <taxon>Methanobacteriota</taxon>
        <taxon>Stenosarchaea group</taxon>
        <taxon>Halobacteria</taxon>
        <taxon>Halobacteriales</taxon>
        <taxon>Haloarculaceae</taxon>
        <taxon>Haloarcula</taxon>
    </lineage>
</organism>
<gene>
    <name evidence="2" type="ORF">C442_03262</name>
</gene>
<protein>
    <submittedName>
        <fullName evidence="2">Cysteine desulfurase</fullName>
    </submittedName>
</protein>
<dbReference type="PANTHER" id="PTHR43586">
    <property type="entry name" value="CYSTEINE DESULFURASE"/>
    <property type="match status" value="1"/>
</dbReference>
<reference evidence="2 3" key="1">
    <citation type="journal article" date="2014" name="PLoS Genet.">
        <title>Phylogenetically driven sequencing of extremely halophilic archaea reveals strategies for static and dynamic osmo-response.</title>
        <authorList>
            <person name="Becker E.A."/>
            <person name="Seitzer P.M."/>
            <person name="Tritt A."/>
            <person name="Larsen D."/>
            <person name="Krusor M."/>
            <person name="Yao A.I."/>
            <person name="Wu D."/>
            <person name="Madern D."/>
            <person name="Eisen J.A."/>
            <person name="Darling A.E."/>
            <person name="Facciotti M.T."/>
        </authorList>
    </citation>
    <scope>NUCLEOTIDE SEQUENCE [LARGE SCALE GENOMIC DNA]</scope>
    <source>
        <strain evidence="2 3">JCM 13557</strain>
    </source>
</reference>
<keyword evidence="3" id="KW-1185">Reference proteome</keyword>
<dbReference type="InterPro" id="IPR015424">
    <property type="entry name" value="PyrdxlP-dep_Trfase"/>
</dbReference>
<feature type="domain" description="Aminotransferase class V" evidence="1">
    <location>
        <begin position="58"/>
        <end position="403"/>
    </location>
</feature>
<dbReference type="Gene3D" id="3.40.640.10">
    <property type="entry name" value="Type I PLP-dependent aspartate aminotransferase-like (Major domain)"/>
    <property type="match status" value="1"/>
</dbReference>
<dbReference type="PANTHER" id="PTHR43586:SF15">
    <property type="entry name" value="BLR3095 PROTEIN"/>
    <property type="match status" value="1"/>
</dbReference>
<proteinExistence type="predicted"/>
<dbReference type="SUPFAM" id="SSF53383">
    <property type="entry name" value="PLP-dependent transferases"/>
    <property type="match status" value="1"/>
</dbReference>
<name>M0KW09_9EURY</name>